<reference evidence="2 3" key="1">
    <citation type="submission" date="2015-03" db="EMBL/GenBank/DDBJ databases">
        <title>Draft genome sequence of Elstera litoralis.</title>
        <authorList>
            <person name="Rahalkar M.C."/>
            <person name="Dhakephalkar P.K."/>
            <person name="Pore S.D."/>
            <person name="Arora P."/>
            <person name="Kapse N.G."/>
            <person name="Pandit P.S."/>
        </authorList>
    </citation>
    <scope>NUCLEOTIDE SEQUENCE [LARGE SCALE GENOMIC DNA]</scope>
    <source>
        <strain evidence="2 3">Dia-1</strain>
    </source>
</reference>
<dbReference type="InterPro" id="IPR036652">
    <property type="entry name" value="YjeF_N_dom_sf"/>
</dbReference>
<name>A0A0F3IUJ0_9PROT</name>
<comment type="caution">
    <text evidence="2">The sequence shown here is derived from an EMBL/GenBank/DDBJ whole genome shotgun (WGS) entry which is preliminary data.</text>
</comment>
<evidence type="ECO:0000313" key="2">
    <source>
        <dbReference type="EMBL" id="KJV10208.1"/>
    </source>
</evidence>
<dbReference type="EMBL" id="LAJY01000132">
    <property type="protein sequence ID" value="KJV10208.1"/>
    <property type="molecule type" value="Genomic_DNA"/>
</dbReference>
<accession>A0A0F3IUJ0</accession>
<proteinExistence type="predicted"/>
<evidence type="ECO:0000313" key="3">
    <source>
        <dbReference type="Proteomes" id="UP000033774"/>
    </source>
</evidence>
<feature type="domain" description="YjeF N-terminal" evidence="1">
    <location>
        <begin position="19"/>
        <end position="89"/>
    </location>
</feature>
<dbReference type="SUPFAM" id="SSF64153">
    <property type="entry name" value="YjeF N-terminal domain-like"/>
    <property type="match status" value="1"/>
</dbReference>
<dbReference type="PATRIC" id="fig|552518.3.peg.413"/>
<keyword evidence="3" id="KW-1185">Reference proteome</keyword>
<feature type="non-terminal residue" evidence="2">
    <location>
        <position position="89"/>
    </location>
</feature>
<dbReference type="Gene3D" id="3.40.50.10260">
    <property type="entry name" value="YjeF N-terminal domain"/>
    <property type="match status" value="1"/>
</dbReference>
<dbReference type="AlphaFoldDB" id="A0A0F3IUJ0"/>
<dbReference type="Pfam" id="PF03853">
    <property type="entry name" value="YjeF_N"/>
    <property type="match status" value="1"/>
</dbReference>
<dbReference type="InterPro" id="IPR004443">
    <property type="entry name" value="YjeF_N_dom"/>
</dbReference>
<sequence length="89" mass="9026">MTASPIVSGLIDLFTAAQMAQVDAKAVEAGLSVEHLMARAGQAVAAAIMARWSPRPTLLLCGPGNNGGDGWVAASALAEAGWPVRIVSI</sequence>
<evidence type="ECO:0000259" key="1">
    <source>
        <dbReference type="PROSITE" id="PS51385"/>
    </source>
</evidence>
<dbReference type="RefSeq" id="WP_045775139.1">
    <property type="nucleotide sequence ID" value="NZ_LAJY01000132.1"/>
</dbReference>
<dbReference type="Proteomes" id="UP000033774">
    <property type="component" value="Unassembled WGS sequence"/>
</dbReference>
<protein>
    <recommendedName>
        <fullName evidence="1">YjeF N-terminal domain-containing protein</fullName>
    </recommendedName>
</protein>
<dbReference type="PROSITE" id="PS51385">
    <property type="entry name" value="YJEF_N"/>
    <property type="match status" value="1"/>
</dbReference>
<gene>
    <name evidence="2" type="ORF">VZ95_06525</name>
</gene>
<organism evidence="2 3">
    <name type="scientific">Elstera litoralis</name>
    <dbReference type="NCBI Taxonomy" id="552518"/>
    <lineage>
        <taxon>Bacteria</taxon>
        <taxon>Pseudomonadati</taxon>
        <taxon>Pseudomonadota</taxon>
        <taxon>Alphaproteobacteria</taxon>
        <taxon>Rhodospirillales</taxon>
        <taxon>Rhodospirillaceae</taxon>
        <taxon>Elstera</taxon>
    </lineage>
</organism>